<dbReference type="VEuPathDB" id="FungiDB:A1Q1_06114"/>
<sequence length="779" mass="84991">MANRQSDARSDKSQPLPPLSTHEEFEHLADDLLEKHGHDVVKLSELPDLLEQCKDHEFFSADVIENIRVTCLSLVDTGQDPELAHPELVNLMSLFAKERPKSGATSPSVTSPPSNGRQTHSRRVSDRIRSPSDSSSSSDDGDYTSPGGQHSKLSQSTSSIPRPFPGANYALPSAKDKPAPQPVRSKSISESSARDDSPFSARAPAAEKYNNIGSAAFARPNPPTSWRRQSRELSRGPDDMPKSPESVRSGPSRSASIASSIAATSPPPSMDNPQSPGSPALDSTSYVAGFFTSPTQKGRSKLPDDAHEPDAMNLNDLNEIEDKLRVPNGGDHERDLARLAKLTTSSSNSLRDEAATLRTQLEDAQRKLRDTEAALQRQLADSESMAHEAMEMYEGEQAKHKETRRDAENMRIKNAALTTDLAGLESQIAGLKSAQETYKETLSGLQKRYQAQLKETQDLRELLDEKEALIANHDAEEQEWREQDERREKEHNALSRENRQLKEELLDAARSKVQLDVQKTENLTLRETIDRLKADLSHSMSPSSKAPAAKPDDSTISKSLGLEILRGFDTPETGDILEDRIIETTITRTLIRAGNEVMQSQVLPEGTAIAIVDENEVSDRDALASPLSSPSTPKFTSLPSLTSDGGEDAHPPYDALDSDDEDDSAYLAAARESGVHCPVMEDAYKARKARGELPPPKRRSMTLCGAEFNAPGVACIVTWTMLGVAIGVSCGSFLYSGGGNELARFHALIGRGMIGEGIMPHARQAVWEGYKLTGNLIPT</sequence>
<feature type="compositionally biased region" description="Polar residues" evidence="1">
    <location>
        <begin position="632"/>
        <end position="643"/>
    </location>
</feature>
<feature type="compositionally biased region" description="Polar residues" evidence="1">
    <location>
        <begin position="146"/>
        <end position="160"/>
    </location>
</feature>
<feature type="region of interest" description="Disordered" evidence="1">
    <location>
        <begin position="1"/>
        <end position="30"/>
    </location>
</feature>
<feature type="compositionally biased region" description="Basic and acidic residues" evidence="1">
    <location>
        <begin position="301"/>
        <end position="310"/>
    </location>
</feature>
<reference evidence="2 3" key="1">
    <citation type="journal article" date="2012" name="Eukaryot. Cell">
        <title>Draft genome sequence of CBS 2479, the standard type strain of Trichosporon asahii.</title>
        <authorList>
            <person name="Yang R.Y."/>
            <person name="Li H.T."/>
            <person name="Zhu H."/>
            <person name="Zhou G.P."/>
            <person name="Wang M."/>
            <person name="Wang L."/>
        </authorList>
    </citation>
    <scope>NUCLEOTIDE SEQUENCE [LARGE SCALE GENOMIC DNA]</scope>
    <source>
        <strain evidence="3">ATCC 90039 / CBS 2479 / JCM 2466 / KCTC 7840 / NCYC 2677 / UAMH 7654</strain>
    </source>
</reference>
<dbReference type="GeneID" id="25989626"/>
<feature type="compositionally biased region" description="Basic and acidic residues" evidence="1">
    <location>
        <begin position="1"/>
        <end position="12"/>
    </location>
</feature>
<dbReference type="OrthoDB" id="432685at2759"/>
<evidence type="ECO:0000313" key="3">
    <source>
        <dbReference type="Proteomes" id="UP000002748"/>
    </source>
</evidence>
<dbReference type="EMBL" id="ALBS01000327">
    <property type="protein sequence ID" value="EJT45351.1"/>
    <property type="molecule type" value="Genomic_DNA"/>
</dbReference>
<name>J5SF62_TRIAS</name>
<evidence type="ECO:0000313" key="2">
    <source>
        <dbReference type="EMBL" id="EJT45351.1"/>
    </source>
</evidence>
<evidence type="ECO:0000256" key="1">
    <source>
        <dbReference type="SAM" id="MobiDB-lite"/>
    </source>
</evidence>
<feature type="region of interest" description="Disordered" evidence="1">
    <location>
        <begin position="535"/>
        <end position="554"/>
    </location>
</feature>
<feature type="compositionally biased region" description="Polar residues" evidence="1">
    <location>
        <begin position="271"/>
        <end position="297"/>
    </location>
</feature>
<dbReference type="HOGENOM" id="CLU_339185_0_0_1"/>
<feature type="compositionally biased region" description="Basic and acidic residues" evidence="1">
    <location>
        <begin position="320"/>
        <end position="333"/>
    </location>
</feature>
<feature type="region of interest" description="Disordered" evidence="1">
    <location>
        <begin position="99"/>
        <end position="333"/>
    </location>
</feature>
<feature type="compositionally biased region" description="Low complexity" evidence="1">
    <location>
        <begin position="248"/>
        <end position="264"/>
    </location>
</feature>
<dbReference type="AlphaFoldDB" id="J5SF62"/>
<dbReference type="KEGG" id="tasa:A1Q1_06114"/>
<accession>J5SF62</accession>
<feature type="compositionally biased region" description="Polar residues" evidence="1">
    <location>
        <begin position="103"/>
        <end position="118"/>
    </location>
</feature>
<feature type="region of interest" description="Disordered" evidence="1">
    <location>
        <begin position="621"/>
        <end position="660"/>
    </location>
</feature>
<proteinExistence type="predicted"/>
<dbReference type="Proteomes" id="UP000002748">
    <property type="component" value="Unassembled WGS sequence"/>
</dbReference>
<feature type="compositionally biased region" description="Basic and acidic residues" evidence="1">
    <location>
        <begin position="229"/>
        <end position="242"/>
    </location>
</feature>
<feature type="region of interest" description="Disordered" evidence="1">
    <location>
        <begin position="474"/>
        <end position="494"/>
    </location>
</feature>
<feature type="compositionally biased region" description="Basic and acidic residues" evidence="1">
    <location>
        <begin position="21"/>
        <end position="30"/>
    </location>
</feature>
<gene>
    <name evidence="2" type="ORF">A1Q1_06114</name>
</gene>
<comment type="caution">
    <text evidence="2">The sequence shown here is derived from an EMBL/GenBank/DDBJ whole genome shotgun (WGS) entry which is preliminary data.</text>
</comment>
<protein>
    <submittedName>
        <fullName evidence="2">Uncharacterized protein</fullName>
    </submittedName>
</protein>
<dbReference type="RefSeq" id="XP_014176798.1">
    <property type="nucleotide sequence ID" value="XM_014321323.1"/>
</dbReference>
<organism evidence="2 3">
    <name type="scientific">Trichosporon asahii var. asahii (strain ATCC 90039 / CBS 2479 / JCM 2466 / KCTC 7840 / NBRC 103889/ NCYC 2677 / UAMH 7654)</name>
    <name type="common">Yeast</name>
    <dbReference type="NCBI Taxonomy" id="1186058"/>
    <lineage>
        <taxon>Eukaryota</taxon>
        <taxon>Fungi</taxon>
        <taxon>Dikarya</taxon>
        <taxon>Basidiomycota</taxon>
        <taxon>Agaricomycotina</taxon>
        <taxon>Tremellomycetes</taxon>
        <taxon>Trichosporonales</taxon>
        <taxon>Trichosporonaceae</taxon>
        <taxon>Trichosporon</taxon>
    </lineage>
</organism>